<dbReference type="InterPro" id="IPR023214">
    <property type="entry name" value="HAD_sf"/>
</dbReference>
<organism evidence="1 2">
    <name type="scientific">Bifidobacterium simiarum</name>
    <dbReference type="NCBI Taxonomy" id="2045441"/>
    <lineage>
        <taxon>Bacteria</taxon>
        <taxon>Bacillati</taxon>
        <taxon>Actinomycetota</taxon>
        <taxon>Actinomycetes</taxon>
        <taxon>Bifidobacteriales</taxon>
        <taxon>Bifidobacteriaceae</taxon>
        <taxon>Bifidobacterium</taxon>
    </lineage>
</organism>
<name>A0A2M9HFA8_9BIFI</name>
<dbReference type="Gene3D" id="3.40.50.1000">
    <property type="entry name" value="HAD superfamily/HAD-like"/>
    <property type="match status" value="1"/>
</dbReference>
<dbReference type="PANTHER" id="PTHR43611">
    <property type="entry name" value="ALPHA-D-GLUCOSE 1-PHOSPHATE PHOSPHATASE"/>
    <property type="match status" value="1"/>
</dbReference>
<keyword evidence="2" id="KW-1185">Reference proteome</keyword>
<dbReference type="PANTHER" id="PTHR43611:SF3">
    <property type="entry name" value="FLAVIN MONONUCLEOTIDE HYDROLASE 1, CHLOROPLATIC"/>
    <property type="match status" value="1"/>
</dbReference>
<proteinExistence type="predicted"/>
<dbReference type="SUPFAM" id="SSF56784">
    <property type="entry name" value="HAD-like"/>
    <property type="match status" value="1"/>
</dbReference>
<dbReference type="InterPro" id="IPR036412">
    <property type="entry name" value="HAD-like_sf"/>
</dbReference>
<dbReference type="OrthoDB" id="9797415at2"/>
<comment type="caution">
    <text evidence="1">The sequence shown here is derived from an EMBL/GenBank/DDBJ whole genome shotgun (WGS) entry which is preliminary data.</text>
</comment>
<gene>
    <name evidence="1" type="ORF">CSQ87_05670</name>
</gene>
<dbReference type="NCBIfam" id="TIGR01509">
    <property type="entry name" value="HAD-SF-IA-v3"/>
    <property type="match status" value="1"/>
</dbReference>
<sequence length="264" mass="29505">MAEGAYGTVFGIGWVRERAAGIEWRHQGRTIGVDHIDVGCEEGRMPNRLGNPNNVIFDFCDVLLQWDPKGGTYDLFAGSPLFGGEGAAVWRDFYDEDAEYGFWHYDGLLDAGLDAAEAAADYRAHHRGEPGEGAFDLYYEHRELAFRGMIPGMDTLLELLDRRGIAVWGLTNFTADAVEYAQAQYPAMRLLKDVVVSSTERVKKPDRRIYEIAIDRFGVDPTRSVFIDDKPWNVDGAQEAGLRSFVFVNAMDARSQLGKAGIRL</sequence>
<dbReference type="GO" id="GO:0016787">
    <property type="term" value="F:hydrolase activity"/>
    <property type="evidence" value="ECO:0007669"/>
    <property type="project" value="UniProtKB-KW"/>
</dbReference>
<dbReference type="Proteomes" id="UP000231451">
    <property type="component" value="Unassembled WGS sequence"/>
</dbReference>
<dbReference type="CDD" id="cd02603">
    <property type="entry name" value="HAD_sEH-N_like"/>
    <property type="match status" value="1"/>
</dbReference>
<evidence type="ECO:0000313" key="2">
    <source>
        <dbReference type="Proteomes" id="UP000231451"/>
    </source>
</evidence>
<dbReference type="EMBL" id="PEBK01000004">
    <property type="protein sequence ID" value="PJM75485.1"/>
    <property type="molecule type" value="Genomic_DNA"/>
</dbReference>
<keyword evidence="1" id="KW-0378">Hydrolase</keyword>
<reference evidence="1 2" key="1">
    <citation type="submission" date="2017-10" db="EMBL/GenBank/DDBJ databases">
        <title>Draft genome sequences of strains TRE 1, TRE 9, TRE H and TRI 7, isolated from tamarins, belonging to four potential novel Bifidobacterium species.</title>
        <authorList>
            <person name="Mattarelli P."/>
            <person name="Modesto M."/>
            <person name="Puglisi E."/>
            <person name="Morelli L."/>
            <person name="Spezio C."/>
            <person name="Bonetti A."/>
            <person name="Sandri C."/>
        </authorList>
    </citation>
    <scope>NUCLEOTIDE SEQUENCE [LARGE SCALE GENOMIC DNA]</scope>
    <source>
        <strain evidence="2">TRI7</strain>
    </source>
</reference>
<protein>
    <submittedName>
        <fullName evidence="1">Alpha/beta hydrolase</fullName>
    </submittedName>
</protein>
<evidence type="ECO:0000313" key="1">
    <source>
        <dbReference type="EMBL" id="PJM75485.1"/>
    </source>
</evidence>
<dbReference type="InterPro" id="IPR006439">
    <property type="entry name" value="HAD-SF_hydro_IA"/>
</dbReference>
<accession>A0A2M9HFA8</accession>
<dbReference type="AlphaFoldDB" id="A0A2M9HFA8"/>
<dbReference type="Pfam" id="PF00702">
    <property type="entry name" value="Hydrolase"/>
    <property type="match status" value="1"/>
</dbReference>